<dbReference type="EMBL" id="CP000939">
    <property type="protein sequence ID" value="ACA45725.1"/>
    <property type="molecule type" value="Genomic_DNA"/>
</dbReference>
<protein>
    <submittedName>
        <fullName evidence="1">Putative nitrogenase iron-molybdenum cofactor protein</fullName>
    </submittedName>
</protein>
<dbReference type="Proteomes" id="UP000008541">
    <property type="component" value="Chromosome"/>
</dbReference>
<dbReference type="HOGENOM" id="CLU_3151145_0_0_9"/>
<reference evidence="1 2" key="1">
    <citation type="journal article" date="2007" name="PLoS ONE">
        <title>Analysis of the neurotoxin complex genes in Clostridium botulinum A1-A4 and B1 strains: BoNT/A3, /Ba4 and /B1 clusters are located within plasmids.</title>
        <authorList>
            <person name="Smith T.J."/>
            <person name="Hill K.K."/>
            <person name="Foley B.T."/>
            <person name="Detter J.C."/>
            <person name="Munk A.C."/>
            <person name="Bruce D.C."/>
            <person name="Doggett N.A."/>
            <person name="Smith L.A."/>
            <person name="Marks J.D."/>
            <person name="Xie G."/>
            <person name="Brettin T.S."/>
        </authorList>
    </citation>
    <scope>NUCLEOTIDE SEQUENCE [LARGE SCALE GENOMIC DNA]</scope>
    <source>
        <strain evidence="2">Okra / Type B1</strain>
    </source>
</reference>
<evidence type="ECO:0000313" key="1">
    <source>
        <dbReference type="EMBL" id="ACA45725.1"/>
    </source>
</evidence>
<dbReference type="AlphaFoldDB" id="B1IKA4"/>
<dbReference type="KEGG" id="cbb:CLD_3167"/>
<sequence length="48" mass="5584">MIIYKWQMLIMQLRFLYKIRDIKGGIKLKIACASDGKNISGHFGHCNE</sequence>
<accession>B1IKA4</accession>
<proteinExistence type="predicted"/>
<organism evidence="1 2">
    <name type="scientific">Clostridium botulinum (strain Okra / Type B1)</name>
    <dbReference type="NCBI Taxonomy" id="498213"/>
    <lineage>
        <taxon>Bacteria</taxon>
        <taxon>Bacillati</taxon>
        <taxon>Bacillota</taxon>
        <taxon>Clostridia</taxon>
        <taxon>Eubacteriales</taxon>
        <taxon>Clostridiaceae</taxon>
        <taxon>Clostridium</taxon>
    </lineage>
</organism>
<name>B1IKA4_CLOBK</name>
<evidence type="ECO:0000313" key="2">
    <source>
        <dbReference type="Proteomes" id="UP000008541"/>
    </source>
</evidence>
<gene>
    <name evidence="1" type="ordered locus">CLD_3167</name>
</gene>